<dbReference type="EMBL" id="DTHO01000023">
    <property type="protein sequence ID" value="HGG99398.1"/>
    <property type="molecule type" value="Genomic_DNA"/>
</dbReference>
<dbReference type="InterPro" id="IPR050320">
    <property type="entry name" value="N5-glutamine_MTase"/>
</dbReference>
<evidence type="ECO:0000256" key="5">
    <source>
        <dbReference type="HAMAP-Rule" id="MF_02126"/>
    </source>
</evidence>
<comment type="caution">
    <text evidence="5">Lacks conserved residue(s) required for the propagation of feature annotation.</text>
</comment>
<proteinExistence type="inferred from homology"/>
<dbReference type="InterPro" id="IPR004556">
    <property type="entry name" value="HemK-like"/>
</dbReference>
<reference evidence="8" key="1">
    <citation type="journal article" date="2020" name="mSystems">
        <title>Genome- and Community-Level Interaction Insights into Carbon Utilization and Element Cycling Functions of Hydrothermarchaeota in Hydrothermal Sediment.</title>
        <authorList>
            <person name="Zhou Z."/>
            <person name="Liu Y."/>
            <person name="Xu W."/>
            <person name="Pan J."/>
            <person name="Luo Z.H."/>
            <person name="Li M."/>
        </authorList>
    </citation>
    <scope>NUCLEOTIDE SEQUENCE [LARGE SCALE GENOMIC DNA]</scope>
    <source>
        <strain evidence="8">SpSt-788</strain>
    </source>
</reference>
<dbReference type="InterPro" id="IPR040758">
    <property type="entry name" value="PrmC_N"/>
</dbReference>
<keyword evidence="3 5" id="KW-0949">S-adenosyl-L-methionine</keyword>
<accession>A0A7C4AJ75</accession>
<comment type="function">
    <text evidence="5">Methylates the class 1 translation termination release factors RF1/PrfA and RF2/PrfB on the glutamine residue of the universally conserved GGQ motif.</text>
</comment>
<dbReference type="PROSITE" id="PS00092">
    <property type="entry name" value="N6_MTASE"/>
    <property type="match status" value="1"/>
</dbReference>
<dbReference type="Pfam" id="PF05175">
    <property type="entry name" value="MTS"/>
    <property type="match status" value="1"/>
</dbReference>
<dbReference type="GO" id="GO:0032259">
    <property type="term" value="P:methylation"/>
    <property type="evidence" value="ECO:0007669"/>
    <property type="project" value="UniProtKB-KW"/>
</dbReference>
<dbReference type="HAMAP" id="MF_02126">
    <property type="entry name" value="RF_methyltr_PrmC"/>
    <property type="match status" value="1"/>
</dbReference>
<dbReference type="EC" id="2.1.1.297" evidence="5"/>
<dbReference type="PANTHER" id="PTHR18895">
    <property type="entry name" value="HEMK METHYLTRANSFERASE"/>
    <property type="match status" value="1"/>
</dbReference>
<dbReference type="NCBIfam" id="TIGR00536">
    <property type="entry name" value="hemK_fam"/>
    <property type="match status" value="1"/>
</dbReference>
<dbReference type="GO" id="GO:0003676">
    <property type="term" value="F:nucleic acid binding"/>
    <property type="evidence" value="ECO:0007669"/>
    <property type="project" value="InterPro"/>
</dbReference>
<feature type="domain" description="Methyltransferase small" evidence="6">
    <location>
        <begin position="96"/>
        <end position="195"/>
    </location>
</feature>
<feature type="binding site" evidence="5">
    <location>
        <position position="144"/>
    </location>
    <ligand>
        <name>S-adenosyl-L-methionine</name>
        <dbReference type="ChEBI" id="CHEBI:59789"/>
    </ligand>
</feature>
<dbReference type="GO" id="GO:0102559">
    <property type="term" value="F:peptide chain release factor N(5)-glutamine methyltransferase activity"/>
    <property type="evidence" value="ECO:0007669"/>
    <property type="project" value="UniProtKB-EC"/>
</dbReference>
<feature type="domain" description="Release factor glutamine methyltransferase N-terminal" evidence="7">
    <location>
        <begin position="8"/>
        <end position="74"/>
    </location>
</feature>
<evidence type="ECO:0000256" key="3">
    <source>
        <dbReference type="ARBA" id="ARBA00022691"/>
    </source>
</evidence>
<keyword evidence="1 5" id="KW-0489">Methyltransferase</keyword>
<comment type="similarity">
    <text evidence="5">Belongs to the protein N5-glutamine methyltransferase family. PrmC subfamily.</text>
</comment>
<evidence type="ECO:0000259" key="6">
    <source>
        <dbReference type="Pfam" id="PF05175"/>
    </source>
</evidence>
<comment type="catalytic activity">
    <reaction evidence="4 5">
        <text>L-glutaminyl-[peptide chain release factor] + S-adenosyl-L-methionine = N(5)-methyl-L-glutaminyl-[peptide chain release factor] + S-adenosyl-L-homocysteine + H(+)</text>
        <dbReference type="Rhea" id="RHEA:42896"/>
        <dbReference type="Rhea" id="RHEA-COMP:10271"/>
        <dbReference type="Rhea" id="RHEA-COMP:10272"/>
        <dbReference type="ChEBI" id="CHEBI:15378"/>
        <dbReference type="ChEBI" id="CHEBI:30011"/>
        <dbReference type="ChEBI" id="CHEBI:57856"/>
        <dbReference type="ChEBI" id="CHEBI:59789"/>
        <dbReference type="ChEBI" id="CHEBI:61891"/>
        <dbReference type="EC" id="2.1.1.297"/>
    </reaction>
</comment>
<dbReference type="AlphaFoldDB" id="A0A7C4AJ75"/>
<feature type="binding site" evidence="5">
    <location>
        <position position="187"/>
    </location>
    <ligand>
        <name>S-adenosyl-L-methionine</name>
        <dbReference type="ChEBI" id="CHEBI:59789"/>
    </ligand>
</feature>
<dbReference type="Gene3D" id="1.10.8.10">
    <property type="entry name" value="DNA helicase RuvA subunit, C-terminal domain"/>
    <property type="match status" value="1"/>
</dbReference>
<evidence type="ECO:0000313" key="8">
    <source>
        <dbReference type="EMBL" id="HGG99398.1"/>
    </source>
</evidence>
<dbReference type="InterPro" id="IPR007848">
    <property type="entry name" value="Small_mtfrase_dom"/>
</dbReference>
<dbReference type="CDD" id="cd02440">
    <property type="entry name" value="AdoMet_MTases"/>
    <property type="match status" value="1"/>
</dbReference>
<dbReference type="Gene3D" id="3.40.50.150">
    <property type="entry name" value="Vaccinia Virus protein VP39"/>
    <property type="match status" value="1"/>
</dbReference>
<dbReference type="Pfam" id="PF17827">
    <property type="entry name" value="PrmC_N"/>
    <property type="match status" value="1"/>
</dbReference>
<dbReference type="InterPro" id="IPR019874">
    <property type="entry name" value="RF_methyltr_PrmC"/>
</dbReference>
<evidence type="ECO:0000259" key="7">
    <source>
        <dbReference type="Pfam" id="PF17827"/>
    </source>
</evidence>
<organism evidence="8">
    <name type="scientific">Thermodesulfovibrio aggregans</name>
    <dbReference type="NCBI Taxonomy" id="86166"/>
    <lineage>
        <taxon>Bacteria</taxon>
        <taxon>Pseudomonadati</taxon>
        <taxon>Nitrospirota</taxon>
        <taxon>Thermodesulfovibrionia</taxon>
        <taxon>Thermodesulfovibrionales</taxon>
        <taxon>Thermodesulfovibrionaceae</taxon>
        <taxon>Thermodesulfovibrio</taxon>
    </lineage>
</organism>
<evidence type="ECO:0000256" key="1">
    <source>
        <dbReference type="ARBA" id="ARBA00022603"/>
    </source>
</evidence>
<dbReference type="PANTHER" id="PTHR18895:SF74">
    <property type="entry name" value="MTRF1L RELEASE FACTOR GLUTAMINE METHYLTRANSFERASE"/>
    <property type="match status" value="1"/>
</dbReference>
<dbReference type="InterPro" id="IPR029063">
    <property type="entry name" value="SAM-dependent_MTases_sf"/>
</dbReference>
<feature type="binding site" evidence="5">
    <location>
        <begin position="187"/>
        <end position="190"/>
    </location>
    <ligand>
        <name>substrate</name>
    </ligand>
</feature>
<dbReference type="InterPro" id="IPR002052">
    <property type="entry name" value="DNA_methylase_N6_adenine_CS"/>
</dbReference>
<evidence type="ECO:0000256" key="4">
    <source>
        <dbReference type="ARBA" id="ARBA00048391"/>
    </source>
</evidence>
<keyword evidence="2 5" id="KW-0808">Transferase</keyword>
<sequence>MKALDKIREIILTFKNQNLEYPEKQAQEIVCHVIRIEKTKLFTENPEITPRQAHLIDSFVQRRLKREPLQYILGRCEFYNIKVKVRPGVLIPRPETEILVEEIIKRKKLIAERGNKIIDLCTGSGCIALAVGKNIPEFQVFGADISEKAIFYAKENKILNRIKNTHFIVGNLFEPFKKKTFACIVSNPPYVKTEEIKRLQPEIRDYEPLEALDGGSDGLKFYRKIIKDAKEYLVKKGLIFFEIGSGQSEAIQKIASSNDFKIVSLLKDLAGFERVMILKNN</sequence>
<dbReference type="SUPFAM" id="SSF53335">
    <property type="entry name" value="S-adenosyl-L-methionine-dependent methyltransferases"/>
    <property type="match status" value="1"/>
</dbReference>
<gene>
    <name evidence="5 8" type="primary">prmC</name>
    <name evidence="8" type="ORF">ENV75_02965</name>
</gene>
<name>A0A7C4AJ75_9BACT</name>
<dbReference type="NCBIfam" id="TIGR03534">
    <property type="entry name" value="RF_mod_PrmC"/>
    <property type="match status" value="1"/>
</dbReference>
<evidence type="ECO:0000256" key="2">
    <source>
        <dbReference type="ARBA" id="ARBA00022679"/>
    </source>
</evidence>
<comment type="caution">
    <text evidence="8">The sequence shown here is derived from an EMBL/GenBank/DDBJ whole genome shotgun (WGS) entry which is preliminary data.</text>
</comment>
<protein>
    <recommendedName>
        <fullName evidence="5">Release factor glutamine methyltransferase</fullName>
        <shortName evidence="5">RF MTase</shortName>
        <ecNumber evidence="5">2.1.1.297</ecNumber>
    </recommendedName>
    <alternativeName>
        <fullName evidence="5">N5-glutamine methyltransferase PrmC</fullName>
    </alternativeName>
    <alternativeName>
        <fullName evidence="5">Protein-(glutamine-N5) MTase PrmC</fullName>
    </alternativeName>
    <alternativeName>
        <fullName evidence="5">Protein-glutamine N-methyltransferase PrmC</fullName>
    </alternativeName>
</protein>